<keyword evidence="3" id="KW-1185">Reference proteome</keyword>
<organism evidence="2 3">
    <name type="scientific">Streptococcus sinensis</name>
    <dbReference type="NCBI Taxonomy" id="176090"/>
    <lineage>
        <taxon>Bacteria</taxon>
        <taxon>Bacillati</taxon>
        <taxon>Bacillota</taxon>
        <taxon>Bacilli</taxon>
        <taxon>Lactobacillales</taxon>
        <taxon>Streptococcaceae</taxon>
        <taxon>Streptococcus</taxon>
    </lineage>
</organism>
<accession>A0A0A0DIS6</accession>
<dbReference type="PATRIC" id="fig|176090.4.peg.145"/>
<dbReference type="EMBL" id="JPEN01000018">
    <property type="protein sequence ID" value="KGM38049.1"/>
    <property type="molecule type" value="Genomic_DNA"/>
</dbReference>
<dbReference type="Proteomes" id="UP000030019">
    <property type="component" value="Unassembled WGS sequence"/>
</dbReference>
<evidence type="ECO:0000313" key="2">
    <source>
        <dbReference type="EMBL" id="KGM38049.1"/>
    </source>
</evidence>
<gene>
    <name evidence="2" type="ORF">SSIN_0145</name>
</gene>
<reference evidence="2 3" key="1">
    <citation type="submission" date="2014-06" db="EMBL/GenBank/DDBJ databases">
        <authorList>
            <person name="Teng J.L."/>
            <person name="Huang Y."/>
            <person name="Tse H."/>
            <person name="Lau S.K."/>
            <person name="Woo P.C."/>
        </authorList>
    </citation>
    <scope>NUCLEOTIDE SEQUENCE [LARGE SCALE GENOMIC DNA]</scope>
    <source>
        <strain evidence="2 3">HKU4</strain>
    </source>
</reference>
<evidence type="ECO:0000256" key="1">
    <source>
        <dbReference type="SAM" id="Phobius"/>
    </source>
</evidence>
<comment type="caution">
    <text evidence="2">The sequence shown here is derived from an EMBL/GenBank/DDBJ whole genome shotgun (WGS) entry which is preliminary data.</text>
</comment>
<feature type="transmembrane region" description="Helical" evidence="1">
    <location>
        <begin position="20"/>
        <end position="41"/>
    </location>
</feature>
<keyword evidence="1" id="KW-0472">Membrane</keyword>
<protein>
    <submittedName>
        <fullName evidence="2">Uncharacterized protein</fullName>
    </submittedName>
</protein>
<proteinExistence type="predicted"/>
<dbReference type="AlphaFoldDB" id="A0A0A0DIS6"/>
<dbReference type="RefSeq" id="WP_244880064.1">
    <property type="nucleotide sequence ID" value="NZ_JPEN01000018.1"/>
</dbReference>
<dbReference type="STRING" id="176090.SSIN_0145"/>
<sequence>MLSGARNKEKKGSIVLRITLWYSSFLFVFILVLLGLAFLLSSNLADAAAKRELIESATEISQQPSEYEAMDDGIL</sequence>
<evidence type="ECO:0000313" key="3">
    <source>
        <dbReference type="Proteomes" id="UP000030019"/>
    </source>
</evidence>
<name>A0A0A0DIS6_9STRE</name>
<keyword evidence="1" id="KW-0812">Transmembrane</keyword>
<keyword evidence="1" id="KW-1133">Transmembrane helix</keyword>